<comment type="caution">
    <text evidence="1">The sequence shown here is derived from an EMBL/GenBank/DDBJ whole genome shotgun (WGS) entry which is preliminary data.</text>
</comment>
<evidence type="ECO:0000313" key="2">
    <source>
        <dbReference type="Proteomes" id="UP000523000"/>
    </source>
</evidence>
<gene>
    <name evidence="1" type="ORF">E9229_001811</name>
</gene>
<keyword evidence="2" id="KW-1185">Reference proteome</keyword>
<accession>A0A839QID1</accession>
<evidence type="ECO:0000313" key="1">
    <source>
        <dbReference type="EMBL" id="MBB2995620.1"/>
    </source>
</evidence>
<dbReference type="AlphaFoldDB" id="A0A839QID1"/>
<organism evidence="1 2">
    <name type="scientific">Paeniglutamicibacter cryotolerans</name>
    <dbReference type="NCBI Taxonomy" id="670079"/>
    <lineage>
        <taxon>Bacteria</taxon>
        <taxon>Bacillati</taxon>
        <taxon>Actinomycetota</taxon>
        <taxon>Actinomycetes</taxon>
        <taxon>Micrococcales</taxon>
        <taxon>Micrococcaceae</taxon>
        <taxon>Paeniglutamicibacter</taxon>
    </lineage>
</organism>
<reference evidence="1 2" key="1">
    <citation type="submission" date="2020-08" db="EMBL/GenBank/DDBJ databases">
        <title>Sequencing the genomes of 1000 actinobacteria strains.</title>
        <authorList>
            <person name="Klenk H.-P."/>
        </authorList>
    </citation>
    <scope>NUCLEOTIDE SEQUENCE [LARGE SCALE GENOMIC DNA]</scope>
    <source>
        <strain evidence="1 2">DSM 22826</strain>
    </source>
</reference>
<protein>
    <submittedName>
        <fullName evidence="1">Uncharacterized protein</fullName>
    </submittedName>
</protein>
<name>A0A839QID1_9MICC</name>
<sequence length="37" mass="4351">MSETILFNDPKTQVWYAEYLMFSGLTGTQMRVDHARI</sequence>
<proteinExistence type="predicted"/>
<dbReference type="Proteomes" id="UP000523000">
    <property type="component" value="Unassembled WGS sequence"/>
</dbReference>
<dbReference type="EMBL" id="JACHVS010000001">
    <property type="protein sequence ID" value="MBB2995620.1"/>
    <property type="molecule type" value="Genomic_DNA"/>
</dbReference>